<feature type="compositionally biased region" description="Basic residues" evidence="14">
    <location>
        <begin position="3864"/>
        <end position="3874"/>
    </location>
</feature>
<dbReference type="Gene3D" id="3.30.160.60">
    <property type="entry name" value="Classic Zinc Finger"/>
    <property type="match status" value="3"/>
</dbReference>
<feature type="region of interest" description="Disordered" evidence="14">
    <location>
        <begin position="3483"/>
        <end position="3571"/>
    </location>
</feature>
<feature type="region of interest" description="Disordered" evidence="14">
    <location>
        <begin position="2717"/>
        <end position="2739"/>
    </location>
</feature>
<evidence type="ECO:0000256" key="13">
    <source>
        <dbReference type="SAM" id="Coils"/>
    </source>
</evidence>
<feature type="domain" description="C2H2-type" evidence="15">
    <location>
        <begin position="707"/>
        <end position="742"/>
    </location>
</feature>
<feature type="coiled-coil region" evidence="13">
    <location>
        <begin position="859"/>
        <end position="886"/>
    </location>
</feature>
<organism evidence="16 17">
    <name type="scientific">Paralvinella palmiformis</name>
    <dbReference type="NCBI Taxonomy" id="53620"/>
    <lineage>
        <taxon>Eukaryota</taxon>
        <taxon>Metazoa</taxon>
        <taxon>Spiralia</taxon>
        <taxon>Lophotrochozoa</taxon>
        <taxon>Annelida</taxon>
        <taxon>Polychaeta</taxon>
        <taxon>Sedentaria</taxon>
        <taxon>Canalipalpata</taxon>
        <taxon>Terebellida</taxon>
        <taxon>Terebelliformia</taxon>
        <taxon>Alvinellidae</taxon>
        <taxon>Paralvinella</taxon>
    </lineage>
</organism>
<dbReference type="GO" id="GO:0003677">
    <property type="term" value="F:DNA binding"/>
    <property type="evidence" value="ECO:0007669"/>
    <property type="project" value="UniProtKB-KW"/>
</dbReference>
<dbReference type="PROSITE" id="PS00028">
    <property type="entry name" value="ZINC_FINGER_C2H2_1"/>
    <property type="match status" value="6"/>
</dbReference>
<feature type="domain" description="C2H2-type" evidence="15">
    <location>
        <begin position="3354"/>
        <end position="3381"/>
    </location>
</feature>
<keyword evidence="9" id="KW-0238">DNA-binding</keyword>
<dbReference type="InterPro" id="IPR057986">
    <property type="entry name" value="TPR_Rlf/292/654"/>
</dbReference>
<evidence type="ECO:0000256" key="12">
    <source>
        <dbReference type="PROSITE-ProRule" id="PRU00042"/>
    </source>
</evidence>
<feature type="region of interest" description="Disordered" evidence="14">
    <location>
        <begin position="2348"/>
        <end position="2421"/>
    </location>
</feature>
<feature type="compositionally biased region" description="Polar residues" evidence="14">
    <location>
        <begin position="1765"/>
        <end position="1775"/>
    </location>
</feature>
<name>A0AAD9K7Q4_9ANNE</name>
<feature type="region of interest" description="Disordered" evidence="14">
    <location>
        <begin position="557"/>
        <end position="583"/>
    </location>
</feature>
<feature type="compositionally biased region" description="Basic and acidic residues" evidence="14">
    <location>
        <begin position="484"/>
        <end position="496"/>
    </location>
</feature>
<dbReference type="Pfam" id="PF25580">
    <property type="entry name" value="TPR_Rlf"/>
    <property type="match status" value="1"/>
</dbReference>
<dbReference type="SUPFAM" id="SSF57667">
    <property type="entry name" value="beta-beta-alpha zinc fingers"/>
    <property type="match status" value="1"/>
</dbReference>
<gene>
    <name evidence="16" type="ORF">LSH36_40g07035</name>
</gene>
<feature type="compositionally biased region" description="Basic residues" evidence="14">
    <location>
        <begin position="1153"/>
        <end position="1163"/>
    </location>
</feature>
<feature type="region of interest" description="Disordered" evidence="14">
    <location>
        <begin position="2255"/>
        <end position="2284"/>
    </location>
</feature>
<feature type="domain" description="C2H2-type" evidence="15">
    <location>
        <begin position="1922"/>
        <end position="1946"/>
    </location>
</feature>
<comment type="similarity">
    <text evidence="2">Belongs to the krueppel C2H2-type zinc-finger protein family.</text>
</comment>
<feature type="compositionally biased region" description="Basic and acidic residues" evidence="14">
    <location>
        <begin position="2270"/>
        <end position="2279"/>
    </location>
</feature>
<dbReference type="PROSITE" id="PS50157">
    <property type="entry name" value="ZINC_FINGER_C2H2_2"/>
    <property type="match status" value="7"/>
</dbReference>
<feature type="region of interest" description="Disordered" evidence="14">
    <location>
        <begin position="2638"/>
        <end position="2668"/>
    </location>
</feature>
<keyword evidence="6 12" id="KW-0863">Zinc-finger</keyword>
<keyword evidence="10" id="KW-0804">Transcription</keyword>
<keyword evidence="3" id="KW-0597">Phosphoprotein</keyword>
<evidence type="ECO:0000256" key="2">
    <source>
        <dbReference type="ARBA" id="ARBA00006991"/>
    </source>
</evidence>
<evidence type="ECO:0000256" key="8">
    <source>
        <dbReference type="ARBA" id="ARBA00023015"/>
    </source>
</evidence>
<dbReference type="InterPro" id="IPR052251">
    <property type="entry name" value="GH-ZnFinger_Regulators"/>
</dbReference>
<keyword evidence="17" id="KW-1185">Reference proteome</keyword>
<feature type="compositionally biased region" description="Polar residues" evidence="14">
    <location>
        <begin position="3524"/>
        <end position="3537"/>
    </location>
</feature>
<sequence>MAFVEHVANKKVPTDGALTALASTLSLFCKLRPQIPADINWDQLGHVIFIEAARVVLGLDFQKLDDSDPLSPKAIFKKALNKAYVDLQDSPCGQFFLVLQWLVVNGWTHPVLQDMMKGLEIEEEKVQTYLRSGEYPEIFRLRVDMLMENGCDDFALNLATWCTKSPIFQSDPYIRQAQLLLLIKLNRQEEFHNACWQIWQLQCCLSLCILKVILSKGREEDKRPLLTLTQTFLVHDWMKPDKYCCTEPLLKFWLSLEREQEPNADVFIQSVSKMEQLASNARQLQILIKALSLQFPGEFLQFSLECMLSAIRMDRNKLDTARIYVKDDKEADQAADSLARSCLVIALMFKDDIRIQLAANMTAFYLDPTEEMYHKIKKAVLANQLSVKTSSNQHSSGTISDEEEAVPQDPIMAPNEVDGHTFYEVMHAVDTLRPNTFSIYSSWSNLQKHLRASLEEAGYTYNHRKDTFMTLEEKMIRRRRAVEKAQKKKLRDDITKSETSIESLERSSSVEHPSSTCSQSVLSSGCSGVINAPKEAVSIPLLDITLDELQQVLDNSSHSKVASGKETGTSSSLSSSVEQKESTEDIMVNSIKEFLKGGDVGIQGLPPSQPSQHISLCDDTSTTQTGQQHPQQQSTTQLIQQPIEQSTPIYGEQHHVSQALSQHTSGESKSHQISQTASLKPYEKASETSVKNENVALSGEMTQPTVFTCKYCGKAYSSMRQRRRHQEWLCKSKVNAAAGEKALVELVKEKERVRSAFDDSSLLRDDYGNYLCEICRRRCGTVSALRLHQRRAHSGYKGKTNLPSGVSIKECSVKLDRLEDAPVPKVFKKIEQLPEKGKGKEGISKLLSKKYSTGFFLSSLNMKNKIKENEKEVEKSQRLAEAVLNSSVKKFNNGNDPFTGNSIPVDLNAGDAQVELFAPSDDSHPVLCDLCGAVCSCYETMKEHQAVCALSSQMVSPVKDRKESSASTTTKTLFSSSSSAGVGTANDAMMVSPLSLQMAIIQSSSSSISTSQNVSLASQQPNKAAMQTVSQIKQTSVRCNKVKTQASTMLLQVADKERTKQNQLKNKPNRNLSPPPKPRKKLITLSYRTCLTCNLEFSTASTCFQHQSNMSHFQGGVALVTKYKCAECGQIFASSREGESHLLTHDEVPVKKKSLKSSKKIPSKLKEKTKSPSAKPPGQEIFKSLLVYCQYCKKGFLSQVSLDNHLRQGCEARPAVNSMMIVQPGLTEAFDLSLSPVAGLIQYNAPQIVQTVEAYGLSGVTQITPGVTNEIVVMTEQMAPEVVLDPLASTYMAALPDNNTNPGVVELSAVTGEVDPMVTSPAELTQPAIMRQEMGTQVDIDNVPLAELENDMKELAPDLMCSDPMIDSTDLMMDGEQKYSQEGAVQVETITYKNVSMLQHKMWLCSVCNMEFALKKDVFWHWERSACKEQGAKVTDAVNFQCIYCGEMFSEPTECRDHQLTSCLKEAGMQVQLLKNRHFHCRMCKGRYYERDHVEKHLGVYHRLSKKEAETKVREWFPDSYVRGIEEMLRSKKQGKQRYHHSDSQDGSKKSIATVQQLIDNSTKLESKIEPTQSSTRQGNNVVSNTNAGKCISVSVSCSEISRSVSIPAQVTITSSNKEPAVLTHPTFVIGQDCGQTDGVTASSVIVSGTSVGPIAATGSMDPAGLGSGQQCGGKFCSPPAGSTSVSDSKVQKLCMDVQVSEDEKDNRPLPLSNSTASFQLPSVPDVQNLETSHCGSPVPTCNISWSSSPGGASINASALRNTNQLLPPASTTPDKSGRKSKKGKRSSSTESQLSSISAKEKKSRGRSPVAPPEYHPCPKCGKVIEDRIALQIHLEFICGKSPTQISPARTPPKTPPKSSKKRRRQNSQGSSYSLSQDTSDSRSIVSDDGSMSSASRANTPSHAGIDSDTMQAKCQSEIAHWKCNFCVETFAESADLEKHVFAMHSQILNFATCPQCGAFYDGNKTPTCETCLQKSKNPMVQQESMISTNCHEQSASTGLSINCSQDHPQSIIISESQLIQDNLQLLSVTAISTQTALSLQPLDLPSSPIMKNDDLAMQKKPAVEDVAMKTVMRVLPQETPLIQHTITDVVKRDKQERREQILESEAMLTNQQTDVELKVDSDHGDLQGKSPGHKDSDTDSGCDEGPELDKVLQDGTDSLILPLMLSPNQTNVMFAENTPASSYSVTEDGAGVPGNRCDSSINSNMMIASDTSGVNDVLLKDSIALHVESTCLKPVSESVGRTCDAVSGAGHCLKDPIPSDASRNTGEISAHESDHHSATGDSIKNAVGDMDLQAASLGSEKPVFCSSNDLKSKAAMPEECLQFEKSESQKTTVAQAVAVIEVGLDKTKSAAAEEERIAETTTETESTEAPSYQYNDDVSSVMPKDQPLLEKDDVAAEDSPKRERQQPTISGRDSSHEKSVVSGNVLSDLSDDELDSVNIISKNHGSPETGNAVHESRSVSVREVQSVDCDSSAAVTVLSEQDDCPNSTDDDLEKKDMDDKPVRITRSMRQRMEYEAWMRERNGASQQENEQSMNINSDDLMGAEQVKDEESNDQTDNGTGIKEWGHSDWVSYKSVTRKESVVKLETDLSSSSKQTDKEHINKSKVQVQISKQIVQGSGSRTEMGSCEDSSCVEQEISSSLGTESRKARRSVKMVRQSLPKLTGKSSCTSPLSDTGESCYCPSQEVECSNTSSSSNTSIDVQRVMAKELMTDVKQSAANKISTDTGSTPTEFDENEDPHTGIHIKKRVGDENYSIKLPEENKSHEHMLKPVTGEALKSESVDIAIEGELTEIVSQDIMEGNSRSDPTDCNNTQEGNNCQSESTTCDKNKTSRPKPMLYVEESNLDFHSVVARAVKAWSKPSLDLKKNKTGSEKTKSLDLLLNRKKLMPSHIEKVTKCQQKSRPKHDGCEANGDERDGCVNETTDNIQAQLATSRTKDKQHQLNSIKSTDNNFQQSFTVKWKTFGKQPQEVSINIPLQMTETPTTKASDTNISVRGELQISKDCMSGNVAKMCEITCPNEKRELKSNLKCPVISENLELVTSTSGSRYQNDMDESLVRIASDQSKGECHSAQGMPTMELCADSPGRADFMEYHKELHDIVMVEGVDMFLSDEADLLLADSDSKSFLDLNLCSESLETSTLQSGDEIGYLQDGQYICPFCDDERSFRFEYNLTSHLKCVHGVVKEEPQETTDLWCPICKDLPAFDELLMLLYHMRAVHGIPNFDVGSKCTRSPAMSVGSQQSTKAAAVHEPCESTQQNARLTSPKELKFGSPRSDVEVYSDVESTCSDVSNVTGITSIESGISLQEDFISKHPELAAKVISTQRVCSSCNVAFLRMEHYKSHLLRYHTVEQKALQWRCGLCSKLFLQHDEWRKHLYEHFPSRKRARQSSSTLTATEKQVLREAASKECKRPAPVTMVKPAGTEHCTTQKASTEESGIKPSSKWDEVFGLDTSVDRLDKVARTYSRNSLNASKKSVQMLKYPSSLYTEETPSTKRGFSKPDQVKNSGELMEPLSVSIPNDEGRLKAETQNSRSDTYSSAHASKVSKPVASDSPDSITSSLSKSEKMSPVSVASNPEMSTRCLHLVGKRRHSCDGCDTQQMLETRSFSLKSVCAKDPEKGVMTASVKRELRSNNVASKDKENSSHSKGSTNQTSLKKSCAKLDLVPNTKSSTKLRNTSRNSRQSVDMKYSVQYLSKPPDLCWKLPWEHYLRNTLRKQVSSAKKSSQANSDDGQLLKSKAIEEKFARCDQSVSKRKMQMNRNLASKNGSATLLKASSGQYSLDRPSNTKILPRRRRFSLSSDSRRSSSFPKRRRTESHSLSPLAGSAERRLTEDVANSRRLSTRLNHTSEVKGMALHTRSAEQTVTSKSLRKCTTKNRK</sequence>
<feature type="compositionally biased region" description="Low complexity" evidence="14">
    <location>
        <begin position="1868"/>
        <end position="1884"/>
    </location>
</feature>
<dbReference type="GO" id="GO:0000981">
    <property type="term" value="F:DNA-binding transcription factor activity, RNA polymerase II-specific"/>
    <property type="evidence" value="ECO:0007669"/>
    <property type="project" value="TreeGrafter"/>
</dbReference>
<keyword evidence="13" id="KW-0175">Coiled coil</keyword>
<feature type="region of interest" description="Disordered" evidence="14">
    <location>
        <begin position="1057"/>
        <end position="1080"/>
    </location>
</feature>
<evidence type="ECO:0000256" key="14">
    <source>
        <dbReference type="SAM" id="MobiDB-lite"/>
    </source>
</evidence>
<keyword evidence="4" id="KW-0479">Metal-binding</keyword>
<comment type="subcellular location">
    <subcellularLocation>
        <location evidence="1">Nucleus</location>
    </subcellularLocation>
</comment>
<feature type="domain" description="C2H2-type" evidence="15">
    <location>
        <begin position="1123"/>
        <end position="1145"/>
    </location>
</feature>
<feature type="compositionally biased region" description="Low complexity" evidence="14">
    <location>
        <begin position="620"/>
        <end position="639"/>
    </location>
</feature>
<feature type="compositionally biased region" description="Acidic residues" evidence="14">
    <location>
        <begin position="2481"/>
        <end position="2492"/>
    </location>
</feature>
<comment type="caution">
    <text evidence="16">The sequence shown here is derived from an EMBL/GenBank/DDBJ whole genome shotgun (WGS) entry which is preliminary data.</text>
</comment>
<evidence type="ECO:0000256" key="3">
    <source>
        <dbReference type="ARBA" id="ARBA00022553"/>
    </source>
</evidence>
<feature type="compositionally biased region" description="Polar residues" evidence="14">
    <location>
        <begin position="3483"/>
        <end position="3492"/>
    </location>
</feature>
<feature type="compositionally biased region" description="Polar residues" evidence="14">
    <location>
        <begin position="1890"/>
        <end position="1902"/>
    </location>
</feature>
<evidence type="ECO:0000256" key="5">
    <source>
        <dbReference type="ARBA" id="ARBA00022737"/>
    </source>
</evidence>
<evidence type="ECO:0000256" key="1">
    <source>
        <dbReference type="ARBA" id="ARBA00004123"/>
    </source>
</evidence>
<evidence type="ECO:0000256" key="4">
    <source>
        <dbReference type="ARBA" id="ARBA00022723"/>
    </source>
</evidence>
<feature type="region of interest" description="Disordered" evidence="14">
    <location>
        <begin position="653"/>
        <end position="689"/>
    </location>
</feature>
<keyword evidence="8" id="KW-0805">Transcription regulation</keyword>
<feature type="domain" description="C2H2-type" evidence="15">
    <location>
        <begin position="1187"/>
        <end position="1214"/>
    </location>
</feature>
<dbReference type="EMBL" id="JAODUP010000040">
    <property type="protein sequence ID" value="KAK2166262.1"/>
    <property type="molecule type" value="Genomic_DNA"/>
</dbReference>
<accession>A0AAD9K7Q4</accession>
<feature type="compositionally biased region" description="Polar residues" evidence="14">
    <location>
        <begin position="2440"/>
        <end position="2450"/>
    </location>
</feature>
<feature type="compositionally biased region" description="Polar residues" evidence="14">
    <location>
        <begin position="3770"/>
        <end position="3784"/>
    </location>
</feature>
<dbReference type="SMART" id="SM00355">
    <property type="entry name" value="ZnF_C2H2"/>
    <property type="match status" value="14"/>
</dbReference>
<evidence type="ECO:0000313" key="16">
    <source>
        <dbReference type="EMBL" id="KAK2166262.1"/>
    </source>
</evidence>
<dbReference type="Proteomes" id="UP001208570">
    <property type="component" value="Unassembled WGS sequence"/>
</dbReference>
<reference evidence="16" key="1">
    <citation type="journal article" date="2023" name="Mol. Biol. Evol.">
        <title>Third-Generation Sequencing Reveals the Adaptive Role of the Epigenome in Three Deep-Sea Polychaetes.</title>
        <authorList>
            <person name="Perez M."/>
            <person name="Aroh O."/>
            <person name="Sun Y."/>
            <person name="Lan Y."/>
            <person name="Juniper S.K."/>
            <person name="Young C.R."/>
            <person name="Angers B."/>
            <person name="Qian P.Y."/>
        </authorList>
    </citation>
    <scope>NUCLEOTIDE SEQUENCE</scope>
    <source>
        <strain evidence="16">P08H-3</strain>
    </source>
</reference>
<feature type="compositionally biased region" description="Polar residues" evidence="14">
    <location>
        <begin position="2717"/>
        <end position="2730"/>
    </location>
</feature>
<feature type="region of interest" description="Disordered" evidence="14">
    <location>
        <begin position="3770"/>
        <end position="3826"/>
    </location>
</feature>
<dbReference type="GO" id="GO:0008270">
    <property type="term" value="F:zinc ion binding"/>
    <property type="evidence" value="ECO:0007669"/>
    <property type="project" value="UniProtKB-KW"/>
</dbReference>
<dbReference type="PANTHER" id="PTHR15507:SF17">
    <property type="entry name" value="C2H2-TYPE DOMAIN-CONTAINING PROTEIN"/>
    <property type="match status" value="1"/>
</dbReference>
<feature type="compositionally biased region" description="Polar residues" evidence="14">
    <location>
        <begin position="1061"/>
        <end position="1072"/>
    </location>
</feature>
<keyword evidence="7" id="KW-0862">Zinc</keyword>
<feature type="compositionally biased region" description="Basic and acidic residues" evidence="14">
    <location>
        <begin position="3622"/>
        <end position="3640"/>
    </location>
</feature>
<keyword evidence="11" id="KW-0539">Nucleus</keyword>
<feature type="region of interest" description="Disordered" evidence="14">
    <location>
        <begin position="1532"/>
        <end position="1552"/>
    </location>
</feature>
<feature type="domain" description="C2H2-type" evidence="15">
    <location>
        <begin position="770"/>
        <end position="798"/>
    </location>
</feature>
<feature type="compositionally biased region" description="Basic and acidic residues" evidence="14">
    <location>
        <begin position="2122"/>
        <end position="2138"/>
    </location>
</feature>
<keyword evidence="5" id="KW-0677">Repeat</keyword>
<evidence type="ECO:0000256" key="7">
    <source>
        <dbReference type="ARBA" id="ARBA00022833"/>
    </source>
</evidence>
<feature type="region of interest" description="Disordered" evidence="14">
    <location>
        <begin position="2477"/>
        <end position="2496"/>
    </location>
</feature>
<feature type="compositionally biased region" description="Low complexity" evidence="14">
    <location>
        <begin position="3547"/>
        <end position="3558"/>
    </location>
</feature>
<feature type="compositionally biased region" description="Polar residues" evidence="14">
    <location>
        <begin position="2801"/>
        <end position="2823"/>
    </location>
</feature>
<feature type="compositionally biased region" description="Polar residues" evidence="14">
    <location>
        <begin position="656"/>
        <end position="678"/>
    </location>
</feature>
<feature type="region of interest" description="Disordered" evidence="14">
    <location>
        <begin position="2122"/>
        <end position="2149"/>
    </location>
</feature>
<feature type="region of interest" description="Disordered" evidence="14">
    <location>
        <begin position="2440"/>
        <end position="2460"/>
    </location>
</feature>
<feature type="region of interest" description="Disordered" evidence="14">
    <location>
        <begin position="2799"/>
        <end position="2831"/>
    </location>
</feature>
<dbReference type="PANTHER" id="PTHR15507">
    <property type="entry name" value="ZINC FINGER PROTEIN RLF"/>
    <property type="match status" value="1"/>
</dbReference>
<feature type="region of interest" description="Disordered" evidence="14">
    <location>
        <begin position="1843"/>
        <end position="1909"/>
    </location>
</feature>
<evidence type="ECO:0000256" key="10">
    <source>
        <dbReference type="ARBA" id="ARBA00023163"/>
    </source>
</evidence>
<proteinExistence type="inferred from homology"/>
<evidence type="ECO:0000256" key="11">
    <source>
        <dbReference type="ARBA" id="ARBA00023242"/>
    </source>
</evidence>
<feature type="compositionally biased region" description="Low complexity" evidence="14">
    <location>
        <begin position="3793"/>
        <end position="3804"/>
    </location>
</feature>
<dbReference type="InterPro" id="IPR013087">
    <property type="entry name" value="Znf_C2H2_type"/>
</dbReference>
<feature type="region of interest" description="Disordered" evidence="14">
    <location>
        <begin position="484"/>
        <end position="517"/>
    </location>
</feature>
<evidence type="ECO:0000259" key="15">
    <source>
        <dbReference type="PROSITE" id="PS50157"/>
    </source>
</evidence>
<evidence type="ECO:0000256" key="6">
    <source>
        <dbReference type="ARBA" id="ARBA00022771"/>
    </source>
</evidence>
<feature type="compositionally biased region" description="Low complexity" evidence="14">
    <location>
        <begin position="1787"/>
        <end position="1798"/>
    </location>
</feature>
<evidence type="ECO:0000313" key="17">
    <source>
        <dbReference type="Proteomes" id="UP001208570"/>
    </source>
</evidence>
<feature type="compositionally biased region" description="Polar residues" evidence="14">
    <location>
        <begin position="3641"/>
        <end position="3652"/>
    </location>
</feature>
<feature type="compositionally biased region" description="Low complexity" evidence="14">
    <location>
        <begin position="564"/>
        <end position="577"/>
    </location>
</feature>
<feature type="region of interest" description="Disordered" evidence="14">
    <location>
        <begin position="599"/>
        <end position="639"/>
    </location>
</feature>
<protein>
    <recommendedName>
        <fullName evidence="15">C2H2-type domain-containing protein</fullName>
    </recommendedName>
</protein>
<feature type="domain" description="C2H2-type" evidence="15">
    <location>
        <begin position="3322"/>
        <end position="3350"/>
    </location>
</feature>
<feature type="compositionally biased region" description="Basic and acidic residues" evidence="14">
    <location>
        <begin position="1540"/>
        <end position="1549"/>
    </location>
</feature>
<feature type="region of interest" description="Disordered" evidence="14">
    <location>
        <begin position="1153"/>
        <end position="1176"/>
    </location>
</feature>
<feature type="compositionally biased region" description="Low complexity" evidence="14">
    <location>
        <begin position="2360"/>
        <end position="2370"/>
    </location>
</feature>
<dbReference type="GO" id="GO:0005634">
    <property type="term" value="C:nucleus"/>
    <property type="evidence" value="ECO:0007669"/>
    <property type="project" value="UniProtKB-SubCell"/>
</dbReference>
<feature type="compositionally biased region" description="Polar residues" evidence="14">
    <location>
        <begin position="3663"/>
        <end position="3680"/>
    </location>
</feature>
<feature type="region of interest" description="Disordered" evidence="14">
    <location>
        <begin position="3616"/>
        <end position="3680"/>
    </location>
</feature>
<feature type="region of interest" description="Disordered" evidence="14">
    <location>
        <begin position="1765"/>
        <end position="1819"/>
    </location>
</feature>
<evidence type="ECO:0000256" key="9">
    <source>
        <dbReference type="ARBA" id="ARBA00023125"/>
    </source>
</evidence>
<feature type="compositionally biased region" description="Basic and acidic residues" evidence="14">
    <location>
        <begin position="2388"/>
        <end position="2406"/>
    </location>
</feature>
<feature type="region of interest" description="Disordered" evidence="14">
    <location>
        <begin position="3851"/>
        <end position="3874"/>
    </location>
</feature>
<feature type="compositionally biased region" description="Basic and acidic residues" evidence="14">
    <location>
        <begin position="2348"/>
        <end position="2359"/>
    </location>
</feature>
<dbReference type="InterPro" id="IPR036236">
    <property type="entry name" value="Znf_C2H2_sf"/>
</dbReference>